<dbReference type="AlphaFoldDB" id="A0A0A0JAK1"/>
<dbReference type="RefSeq" id="WP_035913540.1">
    <property type="nucleotide sequence ID" value="NZ_AVPJ01000003.1"/>
</dbReference>
<evidence type="ECO:0000313" key="9">
    <source>
        <dbReference type="Proteomes" id="UP000030002"/>
    </source>
</evidence>
<evidence type="ECO:0000256" key="2">
    <source>
        <dbReference type="ARBA" id="ARBA00022692"/>
    </source>
</evidence>
<reference evidence="8 9" key="1">
    <citation type="submission" date="2013-08" db="EMBL/GenBank/DDBJ databases">
        <title>The genome sequence of Knoellia sinensis.</title>
        <authorList>
            <person name="Zhu W."/>
            <person name="Wang G."/>
        </authorList>
    </citation>
    <scope>NUCLEOTIDE SEQUENCE [LARGE SCALE GENOMIC DNA]</scope>
    <source>
        <strain evidence="8 9">KCTC 19936</strain>
    </source>
</reference>
<feature type="transmembrane region" description="Helical" evidence="6">
    <location>
        <begin position="333"/>
        <end position="355"/>
    </location>
</feature>
<feature type="transmembrane region" description="Helical" evidence="6">
    <location>
        <begin position="277"/>
        <end position="299"/>
    </location>
</feature>
<sequence length="483" mass="48991">MTLQISWALLLPALIPVAAMLLVLVVDAVVPRASLAAPVIGALGLLGGAVAAVPGLDAGDPRLTLCTPAPDGRCMWDGSPLASTLQIAALLATLGVLALMSWRKAGVVDVVMLLASASGAVAVVAATDLGTWLIALELATLPVIALVAWRDRRAAAHGALTLLTTSLVSFGLLVLGAALWVTATGDPTLTGPSLATAWAVPEQRVLASLATVVLIAGLAFKISAVPFHAWTPTTLTSGPLPISALLASASKIAAVGALLVVLAPYESVLDLSPGPHTVVAALVIVTVASMLTGTVMALRQTEVVRLLAWSTIAQAGWVLLPLTALSVAGRQAAAIYVLVYAVASLVAFAAVRAIHGQHVEDGRELTAYKGLLRRDPIAGGTLAVALLVLAGLPPGIIGLVAKVMTIRPVVDAGLWPVAVVAVVAAVLGIAVYVRWFAVMFGDPDASAPKRPGRRRASVAVAVAGTAVLVVTSVLPQVLLGLVS</sequence>
<evidence type="ECO:0000259" key="7">
    <source>
        <dbReference type="Pfam" id="PF00361"/>
    </source>
</evidence>
<dbReference type="GO" id="GO:0012505">
    <property type="term" value="C:endomembrane system"/>
    <property type="evidence" value="ECO:0007669"/>
    <property type="project" value="UniProtKB-SubCell"/>
</dbReference>
<feature type="transmembrane region" description="Helical" evidence="6">
    <location>
        <begin position="107"/>
        <end position="126"/>
    </location>
</feature>
<feature type="domain" description="NADH:quinone oxidoreductase/Mrp antiporter transmembrane" evidence="7">
    <location>
        <begin position="126"/>
        <end position="427"/>
    </location>
</feature>
<evidence type="ECO:0000256" key="3">
    <source>
        <dbReference type="ARBA" id="ARBA00022989"/>
    </source>
</evidence>
<proteinExistence type="predicted"/>
<dbReference type="InterPro" id="IPR001750">
    <property type="entry name" value="ND/Mrp_TM"/>
</dbReference>
<feature type="transmembrane region" description="Helical" evidence="6">
    <location>
        <begin position="161"/>
        <end position="185"/>
    </location>
</feature>
<dbReference type="OrthoDB" id="9811718at2"/>
<keyword evidence="2 5" id="KW-0812">Transmembrane</keyword>
<feature type="transmembrane region" description="Helical" evidence="6">
    <location>
        <begin position="376"/>
        <end position="401"/>
    </location>
</feature>
<accession>A0A0A0JAK1</accession>
<feature type="transmembrane region" description="Helical" evidence="6">
    <location>
        <begin position="81"/>
        <end position="100"/>
    </location>
</feature>
<dbReference type="PANTHER" id="PTHR22773">
    <property type="entry name" value="NADH DEHYDROGENASE"/>
    <property type="match status" value="1"/>
</dbReference>
<dbReference type="STRING" id="1385520.N802_08555"/>
<gene>
    <name evidence="8" type="ORF">N802_08555</name>
</gene>
<feature type="transmembrane region" description="Helical" evidence="6">
    <location>
        <begin position="306"/>
        <end position="327"/>
    </location>
</feature>
<feature type="transmembrane region" description="Helical" evidence="6">
    <location>
        <begin position="458"/>
        <end position="482"/>
    </location>
</feature>
<evidence type="ECO:0000256" key="6">
    <source>
        <dbReference type="SAM" id="Phobius"/>
    </source>
</evidence>
<feature type="transmembrane region" description="Helical" evidence="6">
    <location>
        <begin position="33"/>
        <end position="53"/>
    </location>
</feature>
<dbReference type="GO" id="GO:0016020">
    <property type="term" value="C:membrane"/>
    <property type="evidence" value="ECO:0007669"/>
    <property type="project" value="UniProtKB-SubCell"/>
</dbReference>
<dbReference type="eggNOG" id="COG1007">
    <property type="taxonomic scope" value="Bacteria"/>
</dbReference>
<feature type="transmembrane region" description="Helical" evidence="6">
    <location>
        <begin position="242"/>
        <end position="265"/>
    </location>
</feature>
<evidence type="ECO:0000256" key="1">
    <source>
        <dbReference type="ARBA" id="ARBA00004127"/>
    </source>
</evidence>
<name>A0A0A0JAK1_9MICO</name>
<evidence type="ECO:0000256" key="5">
    <source>
        <dbReference type="RuleBase" id="RU000320"/>
    </source>
</evidence>
<keyword evidence="3 6" id="KW-1133">Transmembrane helix</keyword>
<feature type="transmembrane region" description="Helical" evidence="6">
    <location>
        <begin position="132"/>
        <end position="149"/>
    </location>
</feature>
<organism evidence="8 9">
    <name type="scientific">Knoellia sinensis KCTC 19936</name>
    <dbReference type="NCBI Taxonomy" id="1385520"/>
    <lineage>
        <taxon>Bacteria</taxon>
        <taxon>Bacillati</taxon>
        <taxon>Actinomycetota</taxon>
        <taxon>Actinomycetes</taxon>
        <taxon>Micrococcales</taxon>
        <taxon>Intrasporangiaceae</taxon>
        <taxon>Knoellia</taxon>
    </lineage>
</organism>
<evidence type="ECO:0000256" key="4">
    <source>
        <dbReference type="ARBA" id="ARBA00023136"/>
    </source>
</evidence>
<keyword evidence="9" id="KW-1185">Reference proteome</keyword>
<dbReference type="EMBL" id="AVPJ01000003">
    <property type="protein sequence ID" value="KGN33839.1"/>
    <property type="molecule type" value="Genomic_DNA"/>
</dbReference>
<protein>
    <submittedName>
        <fullName evidence="8">NADH-quinone oxidoreductase subunit N</fullName>
    </submittedName>
</protein>
<feature type="transmembrane region" description="Helical" evidence="6">
    <location>
        <begin position="413"/>
        <end position="437"/>
    </location>
</feature>
<comment type="subcellular location">
    <subcellularLocation>
        <location evidence="1">Endomembrane system</location>
        <topology evidence="1">Multi-pass membrane protein</topology>
    </subcellularLocation>
    <subcellularLocation>
        <location evidence="5">Membrane</location>
        <topology evidence="5">Multi-pass membrane protein</topology>
    </subcellularLocation>
</comment>
<comment type="caution">
    <text evidence="8">The sequence shown here is derived from an EMBL/GenBank/DDBJ whole genome shotgun (WGS) entry which is preliminary data.</text>
</comment>
<dbReference type="Pfam" id="PF00361">
    <property type="entry name" value="Proton_antipo_M"/>
    <property type="match status" value="1"/>
</dbReference>
<feature type="transmembrane region" description="Helical" evidence="6">
    <location>
        <begin position="6"/>
        <end position="26"/>
    </location>
</feature>
<dbReference type="Proteomes" id="UP000030002">
    <property type="component" value="Unassembled WGS sequence"/>
</dbReference>
<feature type="transmembrane region" description="Helical" evidence="6">
    <location>
        <begin position="205"/>
        <end position="230"/>
    </location>
</feature>
<keyword evidence="4 6" id="KW-0472">Membrane</keyword>
<evidence type="ECO:0000313" key="8">
    <source>
        <dbReference type="EMBL" id="KGN33839.1"/>
    </source>
</evidence>